<dbReference type="Gene3D" id="1.10.510.10">
    <property type="entry name" value="Transferase(Phosphotransferase) domain 1"/>
    <property type="match status" value="1"/>
</dbReference>
<dbReference type="SMART" id="SM00220">
    <property type="entry name" value="S_TKc"/>
    <property type="match status" value="1"/>
</dbReference>
<comment type="caution">
    <text evidence="3">The sequence shown here is derived from an EMBL/GenBank/DDBJ whole genome shotgun (WGS) entry which is preliminary data.</text>
</comment>
<reference evidence="3 4" key="1">
    <citation type="submission" date="2024-05" db="EMBL/GenBank/DDBJ databases">
        <title>A draft genome resource for the thread blight pathogen Marasmius tenuissimus strain MS-2.</title>
        <authorList>
            <person name="Yulfo-Soto G.E."/>
            <person name="Baruah I.K."/>
            <person name="Amoako-Attah I."/>
            <person name="Bukari Y."/>
            <person name="Meinhardt L.W."/>
            <person name="Bailey B.A."/>
            <person name="Cohen S.P."/>
        </authorList>
    </citation>
    <scope>NUCLEOTIDE SEQUENCE [LARGE SCALE GENOMIC DNA]</scope>
    <source>
        <strain evidence="3 4">MS-2</strain>
    </source>
</reference>
<gene>
    <name evidence="3" type="ORF">AAF712_005610</name>
</gene>
<proteinExistence type="predicted"/>
<keyword evidence="4" id="KW-1185">Reference proteome</keyword>
<dbReference type="PANTHER" id="PTHR44167:SF24">
    <property type="entry name" value="SERINE_THREONINE-PROTEIN KINASE CHK2"/>
    <property type="match status" value="1"/>
</dbReference>
<evidence type="ECO:0000313" key="4">
    <source>
        <dbReference type="Proteomes" id="UP001437256"/>
    </source>
</evidence>
<evidence type="ECO:0000313" key="3">
    <source>
        <dbReference type="EMBL" id="KAL0067381.1"/>
    </source>
</evidence>
<dbReference type="PROSITE" id="PS50011">
    <property type="entry name" value="PROTEIN_KINASE_DOM"/>
    <property type="match status" value="1"/>
</dbReference>
<organism evidence="3 4">
    <name type="scientific">Marasmius tenuissimus</name>
    <dbReference type="NCBI Taxonomy" id="585030"/>
    <lineage>
        <taxon>Eukaryota</taxon>
        <taxon>Fungi</taxon>
        <taxon>Dikarya</taxon>
        <taxon>Basidiomycota</taxon>
        <taxon>Agaricomycotina</taxon>
        <taxon>Agaricomycetes</taxon>
        <taxon>Agaricomycetidae</taxon>
        <taxon>Agaricales</taxon>
        <taxon>Marasmiineae</taxon>
        <taxon>Marasmiaceae</taxon>
        <taxon>Marasmius</taxon>
    </lineage>
</organism>
<feature type="domain" description="Protein kinase" evidence="2">
    <location>
        <begin position="23"/>
        <end position="349"/>
    </location>
</feature>
<feature type="compositionally biased region" description="Pro residues" evidence="1">
    <location>
        <begin position="1"/>
        <end position="15"/>
    </location>
</feature>
<accession>A0ABR3A202</accession>
<dbReference type="PANTHER" id="PTHR44167">
    <property type="entry name" value="OVARIAN-SPECIFIC SERINE/THREONINE-PROTEIN KINASE LOK-RELATED"/>
    <property type="match status" value="1"/>
</dbReference>
<feature type="region of interest" description="Disordered" evidence="1">
    <location>
        <begin position="1"/>
        <end position="23"/>
    </location>
</feature>
<evidence type="ECO:0000256" key="1">
    <source>
        <dbReference type="SAM" id="MobiDB-lite"/>
    </source>
</evidence>
<dbReference type="Proteomes" id="UP001437256">
    <property type="component" value="Unassembled WGS sequence"/>
</dbReference>
<dbReference type="EMBL" id="JBBXMP010000026">
    <property type="protein sequence ID" value="KAL0067381.1"/>
    <property type="molecule type" value="Genomic_DNA"/>
</dbReference>
<name>A0ABR3A202_9AGAR</name>
<dbReference type="InterPro" id="IPR011009">
    <property type="entry name" value="Kinase-like_dom_sf"/>
</dbReference>
<dbReference type="InterPro" id="IPR000719">
    <property type="entry name" value="Prot_kinase_dom"/>
</dbReference>
<protein>
    <recommendedName>
        <fullName evidence="2">Protein kinase domain-containing protein</fullName>
    </recommendedName>
</protein>
<dbReference type="SUPFAM" id="SSF56112">
    <property type="entry name" value="Protein kinase-like (PK-like)"/>
    <property type="match status" value="1"/>
</dbReference>
<evidence type="ECO:0000259" key="2">
    <source>
        <dbReference type="PROSITE" id="PS50011"/>
    </source>
</evidence>
<sequence length="403" mass="45959">MSCPPTSPDVTPPTAPTDSNDKYLENNFRGGLSESEVFWRDRQKWLEKQGYMLRPRFRPGWVPSWKDSSAVSMKFEDGASFLHTPAMIDATRISDGEIVVLKKVQLWEPSQGEQPELKMGPLFRTEPYTSDPRNNCVPIYDTLSLPKEDNMKLLVMPFLRSWEEPLFETVGEALDFCRQTFQGLQFMHEHHIAHNDIKVNNILADTRPLYDAPLHPASYTRSYDWKSSPSPRSRTRRPIKYYFIDFDMCEQYDPSTGPPQKVPGYGGDQTVPEFARDPGKPCNPFAVDVYRMGNVVREGITGGTPGTLGKQKLDPTFKFLHPLIADMTHDDPAKRPTMDEVALRFDTIVKGLSGFKLRSRISTTPANAIEKPRFPPAHWARQLYNFITRVPAIPTPRPEPSKK</sequence>